<evidence type="ECO:0000256" key="1">
    <source>
        <dbReference type="SAM" id="MobiDB-lite"/>
    </source>
</evidence>
<evidence type="ECO:0000313" key="2">
    <source>
        <dbReference type="EMBL" id="PFH36387.1"/>
    </source>
</evidence>
<keyword evidence="3" id="KW-1185">Reference proteome</keyword>
<feature type="compositionally biased region" description="Polar residues" evidence="1">
    <location>
        <begin position="179"/>
        <end position="189"/>
    </location>
</feature>
<dbReference type="Proteomes" id="UP000224006">
    <property type="component" value="Chromosome III"/>
</dbReference>
<comment type="caution">
    <text evidence="2">The sequence shown here is derived from an EMBL/GenBank/DDBJ whole genome shotgun (WGS) entry which is preliminary data.</text>
</comment>
<protein>
    <submittedName>
        <fullName evidence="2">Uncharacterized protein</fullName>
    </submittedName>
</protein>
<feature type="region of interest" description="Disordered" evidence="1">
    <location>
        <begin position="278"/>
        <end position="319"/>
    </location>
</feature>
<dbReference type="GeneID" id="40309509"/>
<feature type="region of interest" description="Disordered" evidence="1">
    <location>
        <begin position="351"/>
        <end position="371"/>
    </location>
</feature>
<evidence type="ECO:0000313" key="3">
    <source>
        <dbReference type="Proteomes" id="UP000224006"/>
    </source>
</evidence>
<dbReference type="VEuPathDB" id="ToxoDB:BESB_045790"/>
<accession>A0A2A9ML79</accession>
<feature type="region of interest" description="Disordered" evidence="1">
    <location>
        <begin position="1"/>
        <end position="38"/>
    </location>
</feature>
<organism evidence="2 3">
    <name type="scientific">Besnoitia besnoiti</name>
    <name type="common">Apicomplexan protozoan</name>
    <dbReference type="NCBI Taxonomy" id="94643"/>
    <lineage>
        <taxon>Eukaryota</taxon>
        <taxon>Sar</taxon>
        <taxon>Alveolata</taxon>
        <taxon>Apicomplexa</taxon>
        <taxon>Conoidasida</taxon>
        <taxon>Coccidia</taxon>
        <taxon>Eucoccidiorida</taxon>
        <taxon>Eimeriorina</taxon>
        <taxon>Sarcocystidae</taxon>
        <taxon>Besnoitia</taxon>
    </lineage>
</organism>
<reference evidence="2 3" key="1">
    <citation type="submission" date="2017-09" db="EMBL/GenBank/DDBJ databases">
        <title>Genome sequencing of Besnoitia besnoiti strain Bb-Ger1.</title>
        <authorList>
            <person name="Schares G."/>
            <person name="Venepally P."/>
            <person name="Lorenzi H.A."/>
        </authorList>
    </citation>
    <scope>NUCLEOTIDE SEQUENCE [LARGE SCALE GENOMIC DNA]</scope>
    <source>
        <strain evidence="2 3">Bb-Ger1</strain>
    </source>
</reference>
<dbReference type="AlphaFoldDB" id="A0A2A9ML79"/>
<name>A0A2A9ML79_BESBE</name>
<feature type="compositionally biased region" description="Polar residues" evidence="1">
    <location>
        <begin position="8"/>
        <end position="17"/>
    </location>
</feature>
<dbReference type="RefSeq" id="XP_029220396.1">
    <property type="nucleotide sequence ID" value="XM_029363030.1"/>
</dbReference>
<dbReference type="EMBL" id="NWUJ01000003">
    <property type="protein sequence ID" value="PFH36387.1"/>
    <property type="molecule type" value="Genomic_DNA"/>
</dbReference>
<feature type="region of interest" description="Disordered" evidence="1">
    <location>
        <begin position="167"/>
        <end position="189"/>
    </location>
</feature>
<dbReference type="KEGG" id="bbes:BESB_045790"/>
<proteinExistence type="predicted"/>
<sequence length="451" mass="48128">MDGGHDGSQPSTSSSEIMANDPGEGTSTSLPLSHASRRTELEVLELELGKARREQALEGRKLRKRRKKLKMAYTQGQSSAALKEAEAGLAKAVECWNDAKVHTQDICDELLKQRSITQTERSAGSVHPDLAGQTLAQFEKLGIRVPPEEAKLPWYRRPAFWKLRKYADSSSDNEDPVSPSGTPQESTMLMNRCPADDTEASPAPDGLTTASMVVSGTSQRDTHAAESGLASIHMGPPLSSSPDAPWLAYLPIALLGSVSPPLSDPVANMLVDLLQADSPTVDPPYGEGDAQSDGSPAMELQGSPAPVASALPEPPPIPEHLADILESLLQRSSNSENSLADATVGHAGDIAAESPEPMWPPYSDTQVDAQGEQEFTSTVESTSFVAPPHVDPSADVSMAFVRRRRTHTLQEPQGAMTVHRAQASIFHDAGPAEGIGRATVGTGRNDEDTHY</sequence>
<feature type="region of interest" description="Disordered" evidence="1">
    <location>
        <begin position="427"/>
        <end position="451"/>
    </location>
</feature>
<gene>
    <name evidence="2" type="ORF">BESB_045790</name>
</gene>